<protein>
    <submittedName>
        <fullName evidence="2">Uncharacterized protein</fullName>
    </submittedName>
</protein>
<accession>A0AAV7NSA6</accession>
<feature type="region of interest" description="Disordered" evidence="1">
    <location>
        <begin position="1"/>
        <end position="126"/>
    </location>
</feature>
<dbReference type="EMBL" id="JANPWB010000012">
    <property type="protein sequence ID" value="KAJ1117542.1"/>
    <property type="molecule type" value="Genomic_DNA"/>
</dbReference>
<dbReference type="Proteomes" id="UP001066276">
    <property type="component" value="Chromosome 8"/>
</dbReference>
<proteinExistence type="predicted"/>
<dbReference type="AlphaFoldDB" id="A0AAV7NSA6"/>
<gene>
    <name evidence="2" type="ORF">NDU88_005741</name>
</gene>
<evidence type="ECO:0000256" key="1">
    <source>
        <dbReference type="SAM" id="MobiDB-lite"/>
    </source>
</evidence>
<organism evidence="2 3">
    <name type="scientific">Pleurodeles waltl</name>
    <name type="common">Iberian ribbed newt</name>
    <dbReference type="NCBI Taxonomy" id="8319"/>
    <lineage>
        <taxon>Eukaryota</taxon>
        <taxon>Metazoa</taxon>
        <taxon>Chordata</taxon>
        <taxon>Craniata</taxon>
        <taxon>Vertebrata</taxon>
        <taxon>Euteleostomi</taxon>
        <taxon>Amphibia</taxon>
        <taxon>Batrachia</taxon>
        <taxon>Caudata</taxon>
        <taxon>Salamandroidea</taxon>
        <taxon>Salamandridae</taxon>
        <taxon>Pleurodelinae</taxon>
        <taxon>Pleurodeles</taxon>
    </lineage>
</organism>
<name>A0AAV7NSA6_PLEWA</name>
<keyword evidence="3" id="KW-1185">Reference proteome</keyword>
<evidence type="ECO:0000313" key="3">
    <source>
        <dbReference type="Proteomes" id="UP001066276"/>
    </source>
</evidence>
<evidence type="ECO:0000313" key="2">
    <source>
        <dbReference type="EMBL" id="KAJ1117542.1"/>
    </source>
</evidence>
<reference evidence="2" key="1">
    <citation type="journal article" date="2022" name="bioRxiv">
        <title>Sequencing and chromosome-scale assembly of the giantPleurodeles waltlgenome.</title>
        <authorList>
            <person name="Brown T."/>
            <person name="Elewa A."/>
            <person name="Iarovenko S."/>
            <person name="Subramanian E."/>
            <person name="Araus A.J."/>
            <person name="Petzold A."/>
            <person name="Susuki M."/>
            <person name="Suzuki K.-i.T."/>
            <person name="Hayashi T."/>
            <person name="Toyoda A."/>
            <person name="Oliveira C."/>
            <person name="Osipova E."/>
            <person name="Leigh N.D."/>
            <person name="Simon A."/>
            <person name="Yun M.H."/>
        </authorList>
    </citation>
    <scope>NUCLEOTIDE SEQUENCE</scope>
    <source>
        <strain evidence="2">20211129_DDA</strain>
        <tissue evidence="2">Liver</tissue>
    </source>
</reference>
<feature type="compositionally biased region" description="Low complexity" evidence="1">
    <location>
        <begin position="1"/>
        <end position="11"/>
    </location>
</feature>
<comment type="caution">
    <text evidence="2">The sequence shown here is derived from an EMBL/GenBank/DDBJ whole genome shotgun (WGS) entry which is preliminary data.</text>
</comment>
<sequence>MTAAGGAVAAASLGPPGEKSTSRPRSLPRPAGTGGGPAAVRSRTGLRAEGKPGGTRQARSLGRAEASHLPGAGPPRERRAWMPGVSRLEQTPSHGGGDPRSRGLPLDCGLGATRRSAAGGGECPAESDRLGEWAVAAPPVKETC</sequence>